<reference evidence="1 2" key="1">
    <citation type="submission" date="2022-10" db="EMBL/GenBank/DDBJ databases">
        <title>Alteromonas sp. chi3 Genome sequencing.</title>
        <authorList>
            <person name="Park S."/>
        </authorList>
    </citation>
    <scope>NUCLEOTIDE SEQUENCE [LARGE SCALE GENOMIC DNA]</scope>
    <source>
        <strain evidence="2">chi3</strain>
    </source>
</reference>
<evidence type="ECO:0000313" key="1">
    <source>
        <dbReference type="EMBL" id="MDC8832982.1"/>
    </source>
</evidence>
<keyword evidence="2" id="KW-1185">Reference proteome</keyword>
<comment type="caution">
    <text evidence="1">The sequence shown here is derived from an EMBL/GenBank/DDBJ whole genome shotgun (WGS) entry which is preliminary data.</text>
</comment>
<organism evidence="1 2">
    <name type="scientific">Alteromonas gilva</name>
    <dbReference type="NCBI Taxonomy" id="2987522"/>
    <lineage>
        <taxon>Bacteria</taxon>
        <taxon>Pseudomonadati</taxon>
        <taxon>Pseudomonadota</taxon>
        <taxon>Gammaproteobacteria</taxon>
        <taxon>Alteromonadales</taxon>
        <taxon>Alteromonadaceae</taxon>
        <taxon>Alteromonas/Salinimonas group</taxon>
        <taxon>Alteromonas</taxon>
    </lineage>
</organism>
<dbReference type="RefSeq" id="WP_273642888.1">
    <property type="nucleotide sequence ID" value="NZ_JAQQXP010000004.1"/>
</dbReference>
<gene>
    <name evidence="1" type="ORF">OIK42_19685</name>
</gene>
<protein>
    <submittedName>
        <fullName evidence="1">Uncharacterized protein</fullName>
    </submittedName>
</protein>
<accession>A0ABT5L7W6</accession>
<name>A0ABT5L7W6_9ALTE</name>
<evidence type="ECO:0000313" key="2">
    <source>
        <dbReference type="Proteomes" id="UP001218788"/>
    </source>
</evidence>
<proteinExistence type="predicted"/>
<dbReference type="EMBL" id="JAQQXP010000004">
    <property type="protein sequence ID" value="MDC8832982.1"/>
    <property type="molecule type" value="Genomic_DNA"/>
</dbReference>
<dbReference type="Proteomes" id="UP001218788">
    <property type="component" value="Unassembled WGS sequence"/>
</dbReference>
<sequence length="91" mass="10870">MDIPERLINTKERFVAEGDFITFKHTILNEYKGALEKYTNGSTSYENDIIMLTDFYINTVDENKNLISTNDYKEVCEHIKKMKLRRKIIRF</sequence>